<evidence type="ECO:0000313" key="4">
    <source>
        <dbReference type="Proteomes" id="UP000253606"/>
    </source>
</evidence>
<gene>
    <name evidence="3" type="ORF">ACPOL_2915</name>
</gene>
<accession>A0A2Z5FZM4</accession>
<dbReference type="KEGG" id="abas:ACPOL_2915"/>
<feature type="signal peptide" evidence="1">
    <location>
        <begin position="1"/>
        <end position="19"/>
    </location>
</feature>
<name>A0A2Z5FZM4_9BACT</name>
<keyword evidence="4" id="KW-1185">Reference proteome</keyword>
<dbReference type="InterPro" id="IPR012577">
    <property type="entry name" value="NIPSNAP"/>
</dbReference>
<dbReference type="Proteomes" id="UP000253606">
    <property type="component" value="Chromosome"/>
</dbReference>
<dbReference type="EMBL" id="CP030840">
    <property type="protein sequence ID" value="AXC12219.1"/>
    <property type="molecule type" value="Genomic_DNA"/>
</dbReference>
<dbReference type="RefSeq" id="WP_114207491.1">
    <property type="nucleotide sequence ID" value="NZ_CP030840.1"/>
</dbReference>
<feature type="domain" description="NIPSNAP" evidence="2">
    <location>
        <begin position="163"/>
        <end position="268"/>
    </location>
</feature>
<sequence length="270" mass="29371">MDRRTFLSSSFAASTLSLAAAGDLLAQTEPAANISAPEYMDLRRYHLASGPGVKLTTDFFADALIPALNRLGIGPVGAFSVYFGPDSPSYYLLMPSLKIETLVTADLELANDDLFLKAAAPFWDAPAATPPFIRIESTLLRAFPGYPKVTPPASASAKGKRIYHLRQYQSPTNMDHVRKVEMFHNGEFGIFAKAGATGVFYADALVGPNLPNLTYMLSFPDMTSLEADWEKFSADPDWKKLSADSRFNLNPPTVSNVTSLVLHPLACSQV</sequence>
<feature type="chain" id="PRO_5016399380" description="NIPSNAP domain-containing protein" evidence="1">
    <location>
        <begin position="20"/>
        <end position="270"/>
    </location>
</feature>
<dbReference type="Gene3D" id="3.30.70.100">
    <property type="match status" value="2"/>
</dbReference>
<protein>
    <recommendedName>
        <fullName evidence="2">NIPSNAP domain-containing protein</fullName>
    </recommendedName>
</protein>
<organism evidence="3 4">
    <name type="scientific">Acidisarcina polymorpha</name>
    <dbReference type="NCBI Taxonomy" id="2211140"/>
    <lineage>
        <taxon>Bacteria</taxon>
        <taxon>Pseudomonadati</taxon>
        <taxon>Acidobacteriota</taxon>
        <taxon>Terriglobia</taxon>
        <taxon>Terriglobales</taxon>
        <taxon>Acidobacteriaceae</taxon>
        <taxon>Acidisarcina</taxon>
    </lineage>
</organism>
<dbReference type="Pfam" id="PF07978">
    <property type="entry name" value="NIPSNAP"/>
    <property type="match status" value="1"/>
</dbReference>
<dbReference type="SUPFAM" id="SSF54909">
    <property type="entry name" value="Dimeric alpha+beta barrel"/>
    <property type="match status" value="1"/>
</dbReference>
<evidence type="ECO:0000259" key="2">
    <source>
        <dbReference type="Pfam" id="PF07978"/>
    </source>
</evidence>
<evidence type="ECO:0000256" key="1">
    <source>
        <dbReference type="SAM" id="SignalP"/>
    </source>
</evidence>
<dbReference type="InterPro" id="IPR011008">
    <property type="entry name" value="Dimeric_a/b-barrel"/>
</dbReference>
<dbReference type="OrthoDB" id="113248at2"/>
<evidence type="ECO:0000313" key="3">
    <source>
        <dbReference type="EMBL" id="AXC12219.1"/>
    </source>
</evidence>
<keyword evidence="1" id="KW-0732">Signal</keyword>
<proteinExistence type="predicted"/>
<reference evidence="3 4" key="1">
    <citation type="journal article" date="2018" name="Front. Microbiol.">
        <title>Hydrolytic Capabilities as a Key to Environmental Success: Chitinolytic and Cellulolytic Acidobacteria From Acidic Sub-arctic Soils and Boreal Peatlands.</title>
        <authorList>
            <person name="Belova S.E."/>
            <person name="Ravin N.V."/>
            <person name="Pankratov T.A."/>
            <person name="Rakitin A.L."/>
            <person name="Ivanova A.A."/>
            <person name="Beletsky A.V."/>
            <person name="Mardanov A.V."/>
            <person name="Sinninghe Damste J.S."/>
            <person name="Dedysh S.N."/>
        </authorList>
    </citation>
    <scope>NUCLEOTIDE SEQUENCE [LARGE SCALE GENOMIC DNA]</scope>
    <source>
        <strain evidence="3 4">SBC82</strain>
    </source>
</reference>
<dbReference type="AlphaFoldDB" id="A0A2Z5FZM4"/>